<dbReference type="AlphaFoldDB" id="A0A1F2PAN3"/>
<dbReference type="STRING" id="1838285.SCAL_000043"/>
<comment type="caution">
    <text evidence="1">The sequence shown here is derived from an EMBL/GenBank/DDBJ whole genome shotgun (WGS) entry which is preliminary data.</text>
</comment>
<accession>A0A1F2PAN3</accession>
<proteinExistence type="predicted"/>
<organism evidence="1 2">
    <name type="scientific">Candidatus Syntropharchaeum caldarium</name>
    <dbReference type="NCBI Taxonomy" id="1838285"/>
    <lineage>
        <taxon>Archaea</taxon>
        <taxon>Methanobacteriati</taxon>
        <taxon>Methanobacteriota</taxon>
        <taxon>Stenosarchaea group</taxon>
        <taxon>Methanomicrobia</taxon>
        <taxon>Methanosarcinales</taxon>
        <taxon>ANME-2 cluster</taxon>
        <taxon>Candidatus Syntropharchaeum</taxon>
    </lineage>
</organism>
<protein>
    <submittedName>
        <fullName evidence="1">Uncharacterized protein</fullName>
    </submittedName>
</protein>
<evidence type="ECO:0000313" key="1">
    <source>
        <dbReference type="EMBL" id="OFV68367.1"/>
    </source>
</evidence>
<name>A0A1F2PAN3_9EURY</name>
<sequence length="274" mass="31668">MYIVVFITPLGNTYFGMPDRYLKQLFSYQWEERERYRELLDLAMKEFSPLNPCDQPTADITVSIKRGVIEIRKLDMLRMGDILQKLKILIADGCVKEDVEAYFGWEVESILMQKDEGGYDSFVQIVFANQIIIEAYREDGVIEEGEEPFCIFRIKKLTDIPGTLDYDINSIGLWVDLEGAEIGAIFGTNGHFIPSVRKKCVPLISKFSGFFEGDYFGIESRSGSIYIYYSLVGYEGEEEEAKFIDVLLRFAEIEKELVKGDWRVLEEIEDWIPV</sequence>
<evidence type="ECO:0000313" key="2">
    <source>
        <dbReference type="Proteomes" id="UP000186940"/>
    </source>
</evidence>
<keyword evidence="2" id="KW-1185">Reference proteome</keyword>
<gene>
    <name evidence="1" type="ORF">SCAL_000043</name>
</gene>
<dbReference type="EMBL" id="LYOS01000001">
    <property type="protein sequence ID" value="OFV68367.1"/>
    <property type="molecule type" value="Genomic_DNA"/>
</dbReference>
<dbReference type="Proteomes" id="UP000186940">
    <property type="component" value="Unassembled WGS sequence"/>
</dbReference>
<reference evidence="1" key="1">
    <citation type="submission" date="2016-05" db="EMBL/GenBank/DDBJ databases">
        <title>Microbial consortia oxidize butane by reversing methanogenesis.</title>
        <authorList>
            <person name="Laso-Perez R."/>
            <person name="Richter M."/>
            <person name="Wegener G."/>
            <person name="Musat F."/>
        </authorList>
    </citation>
    <scope>NUCLEOTIDE SEQUENCE [LARGE SCALE GENOMIC DNA]</scope>
    <source>
        <strain evidence="1">BOX2</strain>
    </source>
</reference>